<reference evidence="1 2" key="1">
    <citation type="submission" date="2014-04" db="EMBL/GenBank/DDBJ databases">
        <authorList>
            <consortium name="DOE Joint Genome Institute"/>
            <person name="Kuo A."/>
            <person name="Kohler A."/>
            <person name="Nagy L.G."/>
            <person name="Floudas D."/>
            <person name="Copeland A."/>
            <person name="Barry K.W."/>
            <person name="Cichocki N."/>
            <person name="Veneault-Fourrey C."/>
            <person name="LaButti K."/>
            <person name="Lindquist E.A."/>
            <person name="Lipzen A."/>
            <person name="Lundell T."/>
            <person name="Morin E."/>
            <person name="Murat C."/>
            <person name="Sun H."/>
            <person name="Tunlid A."/>
            <person name="Henrissat B."/>
            <person name="Grigoriev I.V."/>
            <person name="Hibbett D.S."/>
            <person name="Martin F."/>
            <person name="Nordberg H.P."/>
            <person name="Cantor M.N."/>
            <person name="Hua S.X."/>
        </authorList>
    </citation>
    <scope>NUCLEOTIDE SEQUENCE [LARGE SCALE GENOMIC DNA]</scope>
    <source>
        <strain evidence="1 2">Foug A</strain>
    </source>
</reference>
<dbReference type="Pfam" id="PF18758">
    <property type="entry name" value="KDZ"/>
    <property type="match status" value="1"/>
</dbReference>
<keyword evidence="2" id="KW-1185">Reference proteome</keyword>
<dbReference type="EMBL" id="KN822034">
    <property type="protein sequence ID" value="KIM63463.1"/>
    <property type="molecule type" value="Genomic_DNA"/>
</dbReference>
<accession>A0A0C2ZPI1</accession>
<evidence type="ECO:0000313" key="2">
    <source>
        <dbReference type="Proteomes" id="UP000053989"/>
    </source>
</evidence>
<sequence length="149" mass="16808">MALLCHDHVLWLVNMTSAGEKQHYALVLVKHFFEHLPATMTVGLLYDIGCQLEHSCHKWKLLDDEILARLKFGISVFHAYGHQWPCQIIYHPRKCVGFGLSDGEGCERLWSSLKMLIPILQVSGVSIGCSFNQFSVLISFTVSSKTICS</sequence>
<reference evidence="2" key="2">
    <citation type="submission" date="2015-01" db="EMBL/GenBank/DDBJ databases">
        <title>Evolutionary Origins and Diversification of the Mycorrhizal Mutualists.</title>
        <authorList>
            <consortium name="DOE Joint Genome Institute"/>
            <consortium name="Mycorrhizal Genomics Consortium"/>
            <person name="Kohler A."/>
            <person name="Kuo A."/>
            <person name="Nagy L.G."/>
            <person name="Floudas D."/>
            <person name="Copeland A."/>
            <person name="Barry K.W."/>
            <person name="Cichocki N."/>
            <person name="Veneault-Fourrey C."/>
            <person name="LaButti K."/>
            <person name="Lindquist E.A."/>
            <person name="Lipzen A."/>
            <person name="Lundell T."/>
            <person name="Morin E."/>
            <person name="Murat C."/>
            <person name="Riley R."/>
            <person name="Ohm R."/>
            <person name="Sun H."/>
            <person name="Tunlid A."/>
            <person name="Henrissat B."/>
            <person name="Grigoriev I.V."/>
            <person name="Hibbett D.S."/>
            <person name="Martin F."/>
        </authorList>
    </citation>
    <scope>NUCLEOTIDE SEQUENCE [LARGE SCALE GENOMIC DNA]</scope>
    <source>
        <strain evidence="2">Foug A</strain>
    </source>
</reference>
<dbReference type="PANTHER" id="PTHR33096">
    <property type="entry name" value="CXC2 DOMAIN-CONTAINING PROTEIN"/>
    <property type="match status" value="1"/>
</dbReference>
<name>A0A0C2ZPI1_9AGAM</name>
<dbReference type="OrthoDB" id="3364670at2759"/>
<dbReference type="STRING" id="1036808.A0A0C2ZPI1"/>
<dbReference type="PANTHER" id="PTHR33096:SF1">
    <property type="entry name" value="CXC1-LIKE CYSTEINE CLUSTER ASSOCIATED WITH KDZ TRANSPOSASES DOMAIN-CONTAINING PROTEIN"/>
    <property type="match status" value="1"/>
</dbReference>
<dbReference type="HOGENOM" id="CLU_091791_1_0_1"/>
<protein>
    <submittedName>
        <fullName evidence="1">Uncharacterized protein</fullName>
    </submittedName>
</protein>
<evidence type="ECO:0000313" key="1">
    <source>
        <dbReference type="EMBL" id="KIM63463.1"/>
    </source>
</evidence>
<gene>
    <name evidence="1" type="ORF">SCLCIDRAFT_117277</name>
</gene>
<dbReference type="InterPro" id="IPR040521">
    <property type="entry name" value="KDZ"/>
</dbReference>
<proteinExistence type="predicted"/>
<organism evidence="1 2">
    <name type="scientific">Scleroderma citrinum Foug A</name>
    <dbReference type="NCBI Taxonomy" id="1036808"/>
    <lineage>
        <taxon>Eukaryota</taxon>
        <taxon>Fungi</taxon>
        <taxon>Dikarya</taxon>
        <taxon>Basidiomycota</taxon>
        <taxon>Agaricomycotina</taxon>
        <taxon>Agaricomycetes</taxon>
        <taxon>Agaricomycetidae</taxon>
        <taxon>Boletales</taxon>
        <taxon>Sclerodermatineae</taxon>
        <taxon>Sclerodermataceae</taxon>
        <taxon>Scleroderma</taxon>
    </lineage>
</organism>
<dbReference type="AlphaFoldDB" id="A0A0C2ZPI1"/>
<dbReference type="Proteomes" id="UP000053989">
    <property type="component" value="Unassembled WGS sequence"/>
</dbReference>
<dbReference type="InParanoid" id="A0A0C2ZPI1"/>